<dbReference type="PROSITE" id="PS01348">
    <property type="entry name" value="MRAY_2"/>
    <property type="match status" value="1"/>
</dbReference>
<feature type="binding site" evidence="7">
    <location>
        <position position="221"/>
    </location>
    <ligand>
        <name>Mg(2+)</name>
        <dbReference type="ChEBI" id="CHEBI:18420"/>
    </ligand>
</feature>
<keyword evidence="10" id="KW-1185">Reference proteome</keyword>
<evidence type="ECO:0000256" key="1">
    <source>
        <dbReference type="ARBA" id="ARBA00004651"/>
    </source>
</evidence>
<evidence type="ECO:0000256" key="6">
    <source>
        <dbReference type="ARBA" id="ARBA00023136"/>
    </source>
</evidence>
<evidence type="ECO:0000256" key="3">
    <source>
        <dbReference type="ARBA" id="ARBA00022679"/>
    </source>
</evidence>
<dbReference type="GO" id="GO:0009103">
    <property type="term" value="P:lipopolysaccharide biosynthetic process"/>
    <property type="evidence" value="ECO:0007669"/>
    <property type="project" value="TreeGrafter"/>
</dbReference>
<dbReference type="PANTHER" id="PTHR22926:SF3">
    <property type="entry name" value="UNDECAPRENYL-PHOSPHATE ALPHA-N-ACETYLGLUCOSAMINYL 1-PHOSPHATE TRANSFERASE"/>
    <property type="match status" value="1"/>
</dbReference>
<dbReference type="GO" id="GO:0046872">
    <property type="term" value="F:metal ion binding"/>
    <property type="evidence" value="ECO:0007669"/>
    <property type="project" value="UniProtKB-KW"/>
</dbReference>
<dbReference type="GO" id="GO:0071555">
    <property type="term" value="P:cell wall organization"/>
    <property type="evidence" value="ECO:0007669"/>
    <property type="project" value="TreeGrafter"/>
</dbReference>
<comment type="cofactor">
    <cofactor evidence="7">
        <name>Mg(2+)</name>
        <dbReference type="ChEBI" id="CHEBI:18420"/>
    </cofactor>
</comment>
<feature type="transmembrane region" description="Helical" evidence="8">
    <location>
        <begin position="217"/>
        <end position="238"/>
    </location>
</feature>
<comment type="caution">
    <text evidence="9">The sequence shown here is derived from an EMBL/GenBank/DDBJ whole genome shotgun (WGS) entry which is preliminary data.</text>
</comment>
<name>A0A430A875_9ENTE</name>
<feature type="transmembrane region" description="Helical" evidence="8">
    <location>
        <begin position="287"/>
        <end position="315"/>
    </location>
</feature>
<keyword evidence="7" id="KW-0460">Magnesium</keyword>
<keyword evidence="7" id="KW-0479">Metal-binding</keyword>
<dbReference type="InterPro" id="IPR000715">
    <property type="entry name" value="Glycosyl_transferase_4"/>
</dbReference>
<feature type="transmembrane region" description="Helical" evidence="8">
    <location>
        <begin position="244"/>
        <end position="266"/>
    </location>
</feature>
<dbReference type="InterPro" id="IPR018480">
    <property type="entry name" value="PNAcMuramoyl-5peptid_Trfase_CS"/>
</dbReference>
<feature type="transmembrane region" description="Helical" evidence="8">
    <location>
        <begin position="189"/>
        <end position="210"/>
    </location>
</feature>
<evidence type="ECO:0000256" key="4">
    <source>
        <dbReference type="ARBA" id="ARBA00022692"/>
    </source>
</evidence>
<dbReference type="AlphaFoldDB" id="A0A430A875"/>
<feature type="binding site" evidence="7">
    <location>
        <position position="156"/>
    </location>
    <ligand>
        <name>Mg(2+)</name>
        <dbReference type="ChEBI" id="CHEBI:18420"/>
    </ligand>
</feature>
<keyword evidence="2" id="KW-1003">Cell membrane</keyword>
<reference evidence="9 10" key="1">
    <citation type="submission" date="2017-05" db="EMBL/GenBank/DDBJ databases">
        <title>Vagococcus spp. assemblies.</title>
        <authorList>
            <person name="Gulvik C.A."/>
        </authorList>
    </citation>
    <scope>NUCLEOTIDE SEQUENCE [LARGE SCALE GENOMIC DNA]</scope>
    <source>
        <strain evidence="9 10">CCUG 41755</strain>
    </source>
</reference>
<evidence type="ECO:0000313" key="10">
    <source>
        <dbReference type="Proteomes" id="UP000287101"/>
    </source>
</evidence>
<dbReference type="GO" id="GO:0005886">
    <property type="term" value="C:plasma membrane"/>
    <property type="evidence" value="ECO:0007669"/>
    <property type="project" value="UniProtKB-SubCell"/>
</dbReference>
<feature type="transmembrane region" description="Helical" evidence="8">
    <location>
        <begin position="129"/>
        <end position="151"/>
    </location>
</feature>
<keyword evidence="4 8" id="KW-0812">Transmembrane</keyword>
<feature type="transmembrane region" description="Helical" evidence="8">
    <location>
        <begin position="321"/>
        <end position="343"/>
    </location>
</feature>
<protein>
    <submittedName>
        <fullName evidence="9">Undecaprenyl-phosphate alpha-N-acetylglucosaminyl 1-phosphate transferase</fullName>
    </submittedName>
</protein>
<dbReference type="CDD" id="cd06853">
    <property type="entry name" value="GT_WecA_like"/>
    <property type="match status" value="1"/>
</dbReference>
<feature type="transmembrane region" description="Helical" evidence="8">
    <location>
        <begin position="163"/>
        <end position="183"/>
    </location>
</feature>
<keyword evidence="5 8" id="KW-1133">Transmembrane helix</keyword>
<sequence length="379" mass="41897">MNFIVSLVLRLLLVAAIAYLITPIGRRFSLFIKAVDYPNARRLNKKPMPSAGGLTIYVTFIITTLFIFPDVIPRAYALKIILASGIVVLTGVLDDIFELSPKQKLLGIALGALAAYYIADIRMNTVSLFSFFDINLGFLSLPLTLIWIIALTNAINLIDGLDGLASGVSIIALMSMGIVGYISVASYGVIIQVPIMIFILVACTVGFLPFNFYPAKIYLGDTGALFLGFMIAILSLQGLKNTTVISLITPLIILGVPITDTLFAIIRRLLNKQPISSADKMHLHHRLLSIGFTHRGAVLMIYALAFIFSFIAILYSFSDMWANIIMTIALLFGLELFVELIGLTGTERQPLMNTLKFIGNRAYRNERLEKRKKKNKHSK</sequence>
<evidence type="ECO:0000256" key="8">
    <source>
        <dbReference type="SAM" id="Phobius"/>
    </source>
</evidence>
<proteinExistence type="predicted"/>
<comment type="subcellular location">
    <subcellularLocation>
        <location evidence="1">Cell membrane</location>
        <topology evidence="1">Multi-pass membrane protein</topology>
    </subcellularLocation>
</comment>
<keyword evidence="6 8" id="KW-0472">Membrane</keyword>
<dbReference type="Proteomes" id="UP000287101">
    <property type="component" value="Unassembled WGS sequence"/>
</dbReference>
<feature type="transmembrane region" description="Helical" evidence="8">
    <location>
        <begin position="51"/>
        <end position="69"/>
    </location>
</feature>
<accession>A0A430A875</accession>
<organism evidence="9 10">
    <name type="scientific">Vagococcus fessus</name>
    <dbReference type="NCBI Taxonomy" id="120370"/>
    <lineage>
        <taxon>Bacteria</taxon>
        <taxon>Bacillati</taxon>
        <taxon>Bacillota</taxon>
        <taxon>Bacilli</taxon>
        <taxon>Lactobacillales</taxon>
        <taxon>Enterococcaceae</taxon>
        <taxon>Vagococcus</taxon>
    </lineage>
</organism>
<dbReference type="Pfam" id="PF00953">
    <property type="entry name" value="Glycos_transf_4"/>
    <property type="match status" value="1"/>
</dbReference>
<dbReference type="GO" id="GO:0044038">
    <property type="term" value="P:cell wall macromolecule biosynthetic process"/>
    <property type="evidence" value="ECO:0007669"/>
    <property type="project" value="TreeGrafter"/>
</dbReference>
<dbReference type="EMBL" id="NGJY01000002">
    <property type="protein sequence ID" value="RSU03277.1"/>
    <property type="molecule type" value="Genomic_DNA"/>
</dbReference>
<dbReference type="GO" id="GO:0016780">
    <property type="term" value="F:phosphotransferase activity, for other substituted phosphate groups"/>
    <property type="evidence" value="ECO:0007669"/>
    <property type="project" value="InterPro"/>
</dbReference>
<feature type="transmembrane region" description="Helical" evidence="8">
    <location>
        <begin position="75"/>
        <end position="93"/>
    </location>
</feature>
<evidence type="ECO:0000256" key="7">
    <source>
        <dbReference type="PIRSR" id="PIRSR600715-1"/>
    </source>
</evidence>
<evidence type="ECO:0000256" key="5">
    <source>
        <dbReference type="ARBA" id="ARBA00022989"/>
    </source>
</evidence>
<dbReference type="OrthoDB" id="9783652at2"/>
<gene>
    <name evidence="9" type="ORF">CBF31_06060</name>
</gene>
<keyword evidence="3 9" id="KW-0808">Transferase</keyword>
<dbReference type="PANTHER" id="PTHR22926">
    <property type="entry name" value="PHOSPHO-N-ACETYLMURAMOYL-PENTAPEPTIDE-TRANSFERASE"/>
    <property type="match status" value="1"/>
</dbReference>
<evidence type="ECO:0000256" key="2">
    <source>
        <dbReference type="ARBA" id="ARBA00022475"/>
    </source>
</evidence>
<dbReference type="RefSeq" id="WP_126831487.1">
    <property type="nucleotide sequence ID" value="NZ_CBCRYB010000001.1"/>
</dbReference>
<evidence type="ECO:0000313" key="9">
    <source>
        <dbReference type="EMBL" id="RSU03277.1"/>
    </source>
</evidence>
<feature type="transmembrane region" description="Helical" evidence="8">
    <location>
        <begin position="6"/>
        <end position="24"/>
    </location>
</feature>